<evidence type="ECO:0000256" key="2">
    <source>
        <dbReference type="ARBA" id="ARBA00005885"/>
    </source>
</evidence>
<sequence length="404" mass="45521">MGDFPQASNAHCRNSEVDMAAALRGSISFGRFLSESLDWDKWSAFCQNKYLEEAKNCSVLGSVAQKKAFFEVHYKRAPTRKPSASTESENVTRSDAYEREIADSSINKAENDDRSAEIEALEEHSFQINSPSRIHSPISETGLILSKHSVDKLQEKEALKDISVTNEEHHCKHKEKLAASGLRSWDIHEASRKSFSSASMLRKPFAKENKSPQSIEATRMRSTERRKLTSGLLSMSINDNVIHNGEKQSLVDRVQNFEKLRDPKVFRASSISSGNLHNIIKTPDKAFTAIGSKNSPPIPSKAVHRRAIAYRTSSGRGKEEAKFCSLSLSERENKEQNIRSASPSCKANEKETPASELKKLRKSLCFKARPLPDFYHNREKPKIEQKKNLVTTNPQNLKEEAFRS</sequence>
<evidence type="ECO:0000256" key="6">
    <source>
        <dbReference type="SAM" id="MobiDB-lite"/>
    </source>
</evidence>
<feature type="region of interest" description="Disordered" evidence="6">
    <location>
        <begin position="332"/>
        <end position="356"/>
    </location>
</feature>
<evidence type="ECO:0000256" key="4">
    <source>
        <dbReference type="ARBA" id="ARBA00022701"/>
    </source>
</evidence>
<keyword evidence="3" id="KW-0963">Cytoplasm</keyword>
<comment type="similarity">
    <text evidence="2">Belongs to the TPX2 family.</text>
</comment>
<keyword evidence="4" id="KW-0493">Microtubule</keyword>
<feature type="compositionally biased region" description="Basic and acidic residues" evidence="6">
    <location>
        <begin position="90"/>
        <end position="102"/>
    </location>
</feature>
<dbReference type="OrthoDB" id="758458at2759"/>
<dbReference type="AlphaFoldDB" id="A0A2I0AQI9"/>
<feature type="compositionally biased region" description="Basic and acidic residues" evidence="6">
    <location>
        <begin position="347"/>
        <end position="356"/>
    </location>
</feature>
<accession>A0A2I0AQI9</accession>
<dbReference type="PANTHER" id="PTHR47067">
    <property type="entry name" value="TPX2 (TARGETING PROTEIN FOR XKLP2) PROTEIN FAMILY-RELATED"/>
    <property type="match status" value="1"/>
</dbReference>
<dbReference type="STRING" id="1088818.A0A2I0AQI9"/>
<feature type="region of interest" description="Disordered" evidence="6">
    <location>
        <begin position="79"/>
        <end position="111"/>
    </location>
</feature>
<evidence type="ECO:0000256" key="1">
    <source>
        <dbReference type="ARBA" id="ARBA00004245"/>
    </source>
</evidence>
<keyword evidence="9" id="KW-1185">Reference proteome</keyword>
<proteinExistence type="inferred from homology"/>
<evidence type="ECO:0000259" key="7">
    <source>
        <dbReference type="Pfam" id="PF06886"/>
    </source>
</evidence>
<feature type="region of interest" description="Disordered" evidence="6">
    <location>
        <begin position="205"/>
        <end position="225"/>
    </location>
</feature>
<evidence type="ECO:0000256" key="5">
    <source>
        <dbReference type="ARBA" id="ARBA00023212"/>
    </source>
</evidence>
<feature type="region of interest" description="Disordered" evidence="6">
    <location>
        <begin position="376"/>
        <end position="404"/>
    </location>
</feature>
<dbReference type="InterPro" id="IPR044216">
    <property type="entry name" value="WDL7"/>
</dbReference>
<protein>
    <recommendedName>
        <fullName evidence="7">TPX2 C-terminal domain-containing protein</fullName>
    </recommendedName>
</protein>
<name>A0A2I0AQI9_9ASPA</name>
<organism evidence="8 9">
    <name type="scientific">Apostasia shenzhenica</name>
    <dbReference type="NCBI Taxonomy" id="1088818"/>
    <lineage>
        <taxon>Eukaryota</taxon>
        <taxon>Viridiplantae</taxon>
        <taxon>Streptophyta</taxon>
        <taxon>Embryophyta</taxon>
        <taxon>Tracheophyta</taxon>
        <taxon>Spermatophyta</taxon>
        <taxon>Magnoliopsida</taxon>
        <taxon>Liliopsida</taxon>
        <taxon>Asparagales</taxon>
        <taxon>Orchidaceae</taxon>
        <taxon>Apostasioideae</taxon>
        <taxon>Apostasia</taxon>
    </lineage>
</organism>
<evidence type="ECO:0000256" key="3">
    <source>
        <dbReference type="ARBA" id="ARBA00022490"/>
    </source>
</evidence>
<dbReference type="EMBL" id="KZ451960">
    <property type="protein sequence ID" value="PKA57815.1"/>
    <property type="molecule type" value="Genomic_DNA"/>
</dbReference>
<dbReference type="PANTHER" id="PTHR47067:SF7">
    <property type="entry name" value="TPX2 (TARGETING PROTEIN FOR XKLP2) PROTEIN FAMILY"/>
    <property type="match status" value="1"/>
</dbReference>
<feature type="domain" description="TPX2 C-terminal" evidence="7">
    <location>
        <begin position="331"/>
        <end position="382"/>
    </location>
</feature>
<dbReference type="Pfam" id="PF06886">
    <property type="entry name" value="TPX2"/>
    <property type="match status" value="1"/>
</dbReference>
<dbReference type="Proteomes" id="UP000236161">
    <property type="component" value="Unassembled WGS sequence"/>
</dbReference>
<evidence type="ECO:0000313" key="9">
    <source>
        <dbReference type="Proteomes" id="UP000236161"/>
    </source>
</evidence>
<feature type="compositionally biased region" description="Basic and acidic residues" evidence="6">
    <location>
        <begin position="376"/>
        <end position="387"/>
    </location>
</feature>
<dbReference type="GO" id="GO:0005874">
    <property type="term" value="C:microtubule"/>
    <property type="evidence" value="ECO:0007669"/>
    <property type="project" value="UniProtKB-KW"/>
</dbReference>
<reference evidence="8 9" key="1">
    <citation type="journal article" date="2017" name="Nature">
        <title>The Apostasia genome and the evolution of orchids.</title>
        <authorList>
            <person name="Zhang G.Q."/>
            <person name="Liu K.W."/>
            <person name="Li Z."/>
            <person name="Lohaus R."/>
            <person name="Hsiao Y.Y."/>
            <person name="Niu S.C."/>
            <person name="Wang J.Y."/>
            <person name="Lin Y.C."/>
            <person name="Xu Q."/>
            <person name="Chen L.J."/>
            <person name="Yoshida K."/>
            <person name="Fujiwara S."/>
            <person name="Wang Z.W."/>
            <person name="Zhang Y.Q."/>
            <person name="Mitsuda N."/>
            <person name="Wang M."/>
            <person name="Liu G.H."/>
            <person name="Pecoraro L."/>
            <person name="Huang H.X."/>
            <person name="Xiao X.J."/>
            <person name="Lin M."/>
            <person name="Wu X.Y."/>
            <person name="Wu W.L."/>
            <person name="Chen Y.Y."/>
            <person name="Chang S.B."/>
            <person name="Sakamoto S."/>
            <person name="Ohme-Takagi M."/>
            <person name="Yagi M."/>
            <person name="Zeng S.J."/>
            <person name="Shen C.Y."/>
            <person name="Yeh C.M."/>
            <person name="Luo Y.B."/>
            <person name="Tsai W.C."/>
            <person name="Van de Peer Y."/>
            <person name="Liu Z.J."/>
        </authorList>
    </citation>
    <scope>NUCLEOTIDE SEQUENCE [LARGE SCALE GENOMIC DNA]</scope>
    <source>
        <strain evidence="9">cv. Shenzhen</strain>
        <tissue evidence="8">Stem</tissue>
    </source>
</reference>
<comment type="subcellular location">
    <subcellularLocation>
        <location evidence="1">Cytoplasm</location>
        <location evidence="1">Cytoskeleton</location>
    </subcellularLocation>
</comment>
<dbReference type="InterPro" id="IPR027329">
    <property type="entry name" value="TPX2_C"/>
</dbReference>
<gene>
    <name evidence="8" type="ORF">AXF42_Ash015193</name>
</gene>
<keyword evidence="5" id="KW-0206">Cytoskeleton</keyword>
<evidence type="ECO:0000313" key="8">
    <source>
        <dbReference type="EMBL" id="PKA57815.1"/>
    </source>
</evidence>